<dbReference type="GO" id="GO:0043457">
    <property type="term" value="P:regulation of cellular respiration"/>
    <property type="evidence" value="ECO:0007669"/>
    <property type="project" value="InterPro"/>
</dbReference>
<dbReference type="Gene3D" id="3.60.10.10">
    <property type="entry name" value="Endonuclease/exonuclease/phosphatase"/>
    <property type="match status" value="1"/>
</dbReference>
<feature type="compositionally biased region" description="Basic and acidic residues" evidence="1">
    <location>
        <begin position="410"/>
        <end position="420"/>
    </location>
</feature>
<dbReference type="InterPro" id="IPR044792">
    <property type="entry name" value="TAR1"/>
</dbReference>
<accession>A0A4U5R2M4</accession>
<comment type="caution">
    <text evidence="2">The sequence shown here is derived from an EMBL/GenBank/DDBJ whole genome shotgun (WGS) entry which is preliminary data.</text>
</comment>
<name>A0A4U5R2M4_POPAL</name>
<dbReference type="InterPro" id="IPR036691">
    <property type="entry name" value="Endo/exonu/phosph_ase_sf"/>
</dbReference>
<dbReference type="PANTHER" id="PTHR47188">
    <property type="entry name" value="PROTEIN TAR1"/>
    <property type="match status" value="1"/>
</dbReference>
<dbReference type="EMBL" id="RCHU01000027">
    <property type="protein sequence ID" value="TKS17471.1"/>
    <property type="molecule type" value="Genomic_DNA"/>
</dbReference>
<feature type="region of interest" description="Disordered" evidence="1">
    <location>
        <begin position="500"/>
        <end position="567"/>
    </location>
</feature>
<feature type="region of interest" description="Disordered" evidence="1">
    <location>
        <begin position="396"/>
        <end position="439"/>
    </location>
</feature>
<gene>
    <name evidence="2" type="ORF">D5086_0000012950</name>
</gene>
<dbReference type="STRING" id="43335.A0A4U5R2M4"/>
<organism evidence="2">
    <name type="scientific">Populus alba</name>
    <name type="common">White poplar</name>
    <dbReference type="NCBI Taxonomy" id="43335"/>
    <lineage>
        <taxon>Eukaryota</taxon>
        <taxon>Viridiplantae</taxon>
        <taxon>Streptophyta</taxon>
        <taxon>Embryophyta</taxon>
        <taxon>Tracheophyta</taxon>
        <taxon>Spermatophyta</taxon>
        <taxon>Magnoliopsida</taxon>
        <taxon>eudicotyledons</taxon>
        <taxon>Gunneridae</taxon>
        <taxon>Pentapetalae</taxon>
        <taxon>rosids</taxon>
        <taxon>fabids</taxon>
        <taxon>Malpighiales</taxon>
        <taxon>Salicaceae</taxon>
        <taxon>Saliceae</taxon>
        <taxon>Populus</taxon>
    </lineage>
</organism>
<feature type="region of interest" description="Disordered" evidence="1">
    <location>
        <begin position="704"/>
        <end position="723"/>
    </location>
</feature>
<dbReference type="PANTHER" id="PTHR47188:SF1">
    <property type="entry name" value="PROTEIN TAR1"/>
    <property type="match status" value="1"/>
</dbReference>
<dbReference type="SUPFAM" id="SSF56219">
    <property type="entry name" value="DNase I-like"/>
    <property type="match status" value="1"/>
</dbReference>
<feature type="compositionally biased region" description="Low complexity" evidence="1">
    <location>
        <begin position="504"/>
        <end position="515"/>
    </location>
</feature>
<feature type="compositionally biased region" description="Polar residues" evidence="1">
    <location>
        <begin position="527"/>
        <end position="537"/>
    </location>
</feature>
<proteinExistence type="predicted"/>
<evidence type="ECO:0000313" key="2">
    <source>
        <dbReference type="EMBL" id="TKS17471.1"/>
    </source>
</evidence>
<protein>
    <submittedName>
        <fullName evidence="2">Protein TAR1-like</fullName>
    </submittedName>
</protein>
<evidence type="ECO:0000256" key="1">
    <source>
        <dbReference type="SAM" id="MobiDB-lite"/>
    </source>
</evidence>
<dbReference type="AlphaFoldDB" id="A0A4U5R2M4"/>
<sequence>MKKNKIDVCGLLETKMLPSRVASMHKFRLKHWQYLSNADIAHTARIIVFWNPDTVQVALLASSAQAIHISVTCLISQVSFMATFVYGFNTITARRPLWTDLRRWNSNHPWLVLGDFNSLFPLLTNTMVRLSHPMKSLTFEIVALTWVFRDVNYTGCHYSWTNGTVLELKLLKGYLKELNRLHYSHISERTGFFAPKLLTIKFAEKQFFSQKIKCNFLKHSDKGSKFFHALLGQNHRRNFIPAIMCSHGSLSTSLHEVGNEFVSFYQRLLGSSRTILPLDSAVTHSGPCLPASSHDLLLAPVSQEDIRKAVFSIVGLLGKPPSAAWSMGIFTVFSWGRVESDKETLCLRISLSVVWNIFQDGTNGEPTGRCPERACAGARRDGARCSPRSRRRRLHWRFKGPGFGRHRDPHRSTPRADRRTGRNRSTSDRGASPAPIHFPPDNFKHSLTLFSKSFSSFPRGTCLLSVSRPYLALDGIYRPIRAAFPNNPTRRQRLVVRQGPATTGLSPSPAPLSRGLGPGPPLRTLLQTTIRTPQAPDSQAGHFPVRSPLQGESLRSRGRQARARPCPRVSQPPLVVATVAEDSILGQPRAGARGRPVSAPALASRGERGRRCVTPRQTCPRPGGLGRNLRSKTRWFTGFCNSHQVSHFATFFIDARAEISVAESRLDYHQKKARPRRRGYGGALLVLNFLGASRAGVRLRAAQGADASLHGPRGREGRVPPEPSLSCHGFAGRSARQVSTMILPQVHLRKPCYDFSFL</sequence>
<feature type="region of interest" description="Disordered" evidence="1">
    <location>
        <begin position="588"/>
        <end position="625"/>
    </location>
</feature>
<reference evidence="2" key="1">
    <citation type="submission" date="2018-10" db="EMBL/GenBank/DDBJ databases">
        <title>Population genomic analysis revealed the cold adaptation of white poplar.</title>
        <authorList>
            <person name="Liu Y.-J."/>
        </authorList>
    </citation>
    <scope>NUCLEOTIDE SEQUENCE [LARGE SCALE GENOMIC DNA]</scope>
    <source>
        <strain evidence="2">PAL-ZL1</strain>
    </source>
</reference>